<dbReference type="Proteomes" id="UP000887578">
    <property type="component" value="Unplaced"/>
</dbReference>
<evidence type="ECO:0000313" key="2">
    <source>
        <dbReference type="WBParaSite" id="PDA_v2.g29035.t1"/>
    </source>
</evidence>
<keyword evidence="1" id="KW-1185">Reference proteome</keyword>
<evidence type="ECO:0000313" key="1">
    <source>
        <dbReference type="Proteomes" id="UP000887578"/>
    </source>
</evidence>
<organism evidence="1 2">
    <name type="scientific">Panagrolaimus davidi</name>
    <dbReference type="NCBI Taxonomy" id="227884"/>
    <lineage>
        <taxon>Eukaryota</taxon>
        <taxon>Metazoa</taxon>
        <taxon>Ecdysozoa</taxon>
        <taxon>Nematoda</taxon>
        <taxon>Chromadorea</taxon>
        <taxon>Rhabditida</taxon>
        <taxon>Tylenchina</taxon>
        <taxon>Panagrolaimomorpha</taxon>
        <taxon>Panagrolaimoidea</taxon>
        <taxon>Panagrolaimidae</taxon>
        <taxon>Panagrolaimus</taxon>
    </lineage>
</organism>
<proteinExistence type="predicted"/>
<dbReference type="WBParaSite" id="PDA_v2.g29035.t1">
    <property type="protein sequence ID" value="PDA_v2.g29035.t1"/>
    <property type="gene ID" value="PDA_v2.g29035"/>
</dbReference>
<name>A0A914QHL3_9BILA</name>
<dbReference type="AlphaFoldDB" id="A0A914QHL3"/>
<protein>
    <submittedName>
        <fullName evidence="2">DUF38 domain-containing protein</fullName>
    </submittedName>
</protein>
<reference evidence="2" key="1">
    <citation type="submission" date="2022-11" db="UniProtKB">
        <authorList>
            <consortium name="WormBaseParasite"/>
        </authorList>
    </citation>
    <scope>IDENTIFICATION</scope>
</reference>
<sequence length="286" mass="33675">MFFPNRVQFLSTYHRQCFALPDPIMEYIAKNPQFTKDYQKLIESCKYFFIKNPILVICDLFYNSGNGWEMKSSISGGFKKIDMNKLSCKLWITDYLRVNATTSDKNVLLSIIPKIDKCQAERLDIFKQEIVYEELDILGKFAKYVWFEDSVVIYQNGKNVELEKIVQIFPEAIEIVFPFDSIISAKTVKELLKLPNFSKLDSVRIFNIPEDFDIESFFAYIKTNKHTRIHLEFAETISEAYKARLNAVIDEIVETEGYDYKLPWIYYPGIDVEKAEFLFARFLDFQ</sequence>
<accession>A0A914QHL3</accession>